<dbReference type="Proteomes" id="UP000067625">
    <property type="component" value="Chromosome"/>
</dbReference>
<dbReference type="STRING" id="1441095.AM592_00310"/>
<evidence type="ECO:0000256" key="6">
    <source>
        <dbReference type="ARBA" id="ARBA00023136"/>
    </source>
</evidence>
<keyword evidence="10" id="KW-1185">Reference proteome</keyword>
<dbReference type="PATRIC" id="fig|1441095.3.peg.69"/>
<evidence type="ECO:0000256" key="2">
    <source>
        <dbReference type="ARBA" id="ARBA00022448"/>
    </source>
</evidence>
<dbReference type="Gene3D" id="1.10.3720.10">
    <property type="entry name" value="MetI-like"/>
    <property type="match status" value="1"/>
</dbReference>
<name>A0A0M4FDV3_9BACI</name>
<feature type="transmembrane region" description="Helical" evidence="7">
    <location>
        <begin position="112"/>
        <end position="135"/>
    </location>
</feature>
<dbReference type="PANTHER" id="PTHR43744">
    <property type="entry name" value="ABC TRANSPORTER PERMEASE PROTEIN MG189-RELATED-RELATED"/>
    <property type="match status" value="1"/>
</dbReference>
<dbReference type="PANTHER" id="PTHR43744:SF12">
    <property type="entry name" value="ABC TRANSPORTER PERMEASE PROTEIN MG189-RELATED"/>
    <property type="match status" value="1"/>
</dbReference>
<evidence type="ECO:0000256" key="5">
    <source>
        <dbReference type="ARBA" id="ARBA00022989"/>
    </source>
</evidence>
<dbReference type="AlphaFoldDB" id="A0A0M4FDV3"/>
<keyword evidence="6 7" id="KW-0472">Membrane</keyword>
<accession>A0A0M4FDV3</accession>
<keyword evidence="4 7" id="KW-0812">Transmembrane</keyword>
<comment type="subcellular location">
    <subcellularLocation>
        <location evidence="1 7">Cell membrane</location>
        <topology evidence="1 7">Multi-pass membrane protein</topology>
    </subcellularLocation>
</comment>
<dbReference type="PROSITE" id="PS50928">
    <property type="entry name" value="ABC_TM1"/>
    <property type="match status" value="1"/>
</dbReference>
<evidence type="ECO:0000259" key="8">
    <source>
        <dbReference type="PROSITE" id="PS50928"/>
    </source>
</evidence>
<dbReference type="GO" id="GO:0005886">
    <property type="term" value="C:plasma membrane"/>
    <property type="evidence" value="ECO:0007669"/>
    <property type="project" value="UniProtKB-SubCell"/>
</dbReference>
<evidence type="ECO:0000256" key="4">
    <source>
        <dbReference type="ARBA" id="ARBA00022692"/>
    </source>
</evidence>
<sequence>MIVKRLTLSIKYTFMAALALIALVPILWMVLGSFRSYQEIFQYATSLNIHLLLPVEWTLQNYIDVIFDEQNPIFLFIGNTLFVTIIVTILVLFINSMAAFAFAKLEFPFKNVIFVCFMSAMIIPGEVTLVPNYLLMNDLGWVNDYKALIFPSLVHVFGIFLLRQFFSEIPKDMIEAARLDGASWFRIYWNIILPSAVPALITLGIITFLANWDAYFWPLIVINDEPKQLIQVAIANYSSLAGNEWAKILAANTISTIPIIIAFLFLQKYYIRGISMTGMK</sequence>
<evidence type="ECO:0000256" key="7">
    <source>
        <dbReference type="RuleBase" id="RU363032"/>
    </source>
</evidence>
<dbReference type="InterPro" id="IPR000515">
    <property type="entry name" value="MetI-like"/>
</dbReference>
<dbReference type="SUPFAM" id="SSF161098">
    <property type="entry name" value="MetI-like"/>
    <property type="match status" value="1"/>
</dbReference>
<feature type="transmembrane region" description="Helical" evidence="7">
    <location>
        <begin position="147"/>
        <end position="166"/>
    </location>
</feature>
<organism evidence="9 10">
    <name type="scientific">Bacillus gobiensis</name>
    <dbReference type="NCBI Taxonomy" id="1441095"/>
    <lineage>
        <taxon>Bacteria</taxon>
        <taxon>Bacillati</taxon>
        <taxon>Bacillota</taxon>
        <taxon>Bacilli</taxon>
        <taxon>Bacillales</taxon>
        <taxon>Bacillaceae</taxon>
        <taxon>Bacillus</taxon>
    </lineage>
</organism>
<protein>
    <submittedName>
        <fullName evidence="9">Sugar ABC transporter permease</fullName>
    </submittedName>
</protein>
<dbReference type="OrthoDB" id="9771544at2"/>
<dbReference type="CDD" id="cd06261">
    <property type="entry name" value="TM_PBP2"/>
    <property type="match status" value="1"/>
</dbReference>
<evidence type="ECO:0000313" key="10">
    <source>
        <dbReference type="Proteomes" id="UP000067625"/>
    </source>
</evidence>
<dbReference type="Pfam" id="PF00528">
    <property type="entry name" value="BPD_transp_1"/>
    <property type="match status" value="1"/>
</dbReference>
<feature type="transmembrane region" description="Helical" evidence="7">
    <location>
        <begin position="245"/>
        <end position="266"/>
    </location>
</feature>
<dbReference type="GO" id="GO:0055085">
    <property type="term" value="P:transmembrane transport"/>
    <property type="evidence" value="ECO:0007669"/>
    <property type="project" value="InterPro"/>
</dbReference>
<proteinExistence type="inferred from homology"/>
<feature type="transmembrane region" description="Helical" evidence="7">
    <location>
        <begin position="187"/>
        <end position="210"/>
    </location>
</feature>
<reference evidence="9 10" key="2">
    <citation type="journal article" date="2016" name="Int. J. Syst. Evol. Microbiol.">
        <title>Bacillus gobiensis sp. nov., isolated from a soil sample.</title>
        <authorList>
            <person name="Liu B."/>
            <person name="Liu G.H."/>
            <person name="Cetin S."/>
            <person name="Schumann P."/>
            <person name="Pan Z.Z."/>
            <person name="Chen Q.Q."/>
        </authorList>
    </citation>
    <scope>NUCLEOTIDE SEQUENCE [LARGE SCALE GENOMIC DNA]</scope>
    <source>
        <strain evidence="9 10">FJAT-4402</strain>
    </source>
</reference>
<reference evidence="10" key="1">
    <citation type="submission" date="2015-08" db="EMBL/GenBank/DDBJ databases">
        <title>Genome sequencing project for genomic taxonomy and phylogenomics of Bacillus-like bacteria.</title>
        <authorList>
            <person name="Liu B."/>
            <person name="Wang J."/>
            <person name="Zhu Y."/>
            <person name="Liu G."/>
            <person name="Chen Q."/>
            <person name="Chen Z."/>
            <person name="Lan J."/>
            <person name="Che J."/>
            <person name="Ge C."/>
            <person name="Shi H."/>
            <person name="Pan Z."/>
            <person name="Liu X."/>
        </authorList>
    </citation>
    <scope>NUCLEOTIDE SEQUENCE [LARGE SCALE GENOMIC DNA]</scope>
    <source>
        <strain evidence="10">FJAT-4402</strain>
    </source>
</reference>
<dbReference type="InterPro" id="IPR035906">
    <property type="entry name" value="MetI-like_sf"/>
</dbReference>
<keyword evidence="5 7" id="KW-1133">Transmembrane helix</keyword>
<evidence type="ECO:0000256" key="3">
    <source>
        <dbReference type="ARBA" id="ARBA00022475"/>
    </source>
</evidence>
<evidence type="ECO:0000256" key="1">
    <source>
        <dbReference type="ARBA" id="ARBA00004651"/>
    </source>
</evidence>
<comment type="similarity">
    <text evidence="7">Belongs to the binding-protein-dependent transport system permease family.</text>
</comment>
<gene>
    <name evidence="9" type="ORF">AM592_00310</name>
</gene>
<feature type="transmembrane region" description="Helical" evidence="7">
    <location>
        <begin position="12"/>
        <end position="31"/>
    </location>
</feature>
<keyword evidence="3" id="KW-1003">Cell membrane</keyword>
<feature type="transmembrane region" description="Helical" evidence="7">
    <location>
        <begin position="73"/>
        <end position="100"/>
    </location>
</feature>
<keyword evidence="2 7" id="KW-0813">Transport</keyword>
<evidence type="ECO:0000313" key="9">
    <source>
        <dbReference type="EMBL" id="ALC80211.1"/>
    </source>
</evidence>
<feature type="domain" description="ABC transmembrane type-1" evidence="8">
    <location>
        <begin position="77"/>
        <end position="266"/>
    </location>
</feature>
<dbReference type="EMBL" id="CP012600">
    <property type="protein sequence ID" value="ALC80211.1"/>
    <property type="molecule type" value="Genomic_DNA"/>
</dbReference>